<protein>
    <submittedName>
        <fullName evidence="1">Uncharacterized protein</fullName>
    </submittedName>
</protein>
<sequence length="904" mass="105401">MVIEKKYGPESPLDYTFLRKKAIELVQKYAGKSWTDYNYHDPGVTILECLCYALTDLAYRTDFKIEDILSSPSGIVDRVKNSFYTPQEILTTAPVTLKDYRRVLIDRVDELQNIWIEPVASSYTRSNARGLYRVILQFNNDVTVRLKDDAQLEKELVEKVRRFLVGCRNIGEDFREFVVLKPQELEIEASVIIQRKSIAEEVLAKICYTAECYLSPIVKTYLPDELLAKGMAIDDIYAGPLLTKGVILESDLTERKEVIDPFEIIKSISEIEGVVHISRFAITWMGTPTSLEPFHFPFLDLDTKIPAIRLYHNNLPLVINEDVFRDHLHKLRDASRGSYISQLYKSSQQSVIKGVYKNLHEYVSMQNMFPAIYGIGKEGVEESQPASRKAKIKQLKAYLLFFEQIMANYLSQLGKVPELFSPLFTLEDDMYTYFTQPLYKVPHVRHLLNAFTERTKLEWIKFKSDGNNKYVEALKDYTEQSHQFRKRKKRAIEHILSRFNIMVDAYPAILYERLYGRWGKDDKIDHELVFKSRLLANVRAITCFRNTGFDYLDVHEMEEQMNGYENKLRLLLYIPSQPEGRIADMVLQYINVPPETPREGEDSEVQTNPVYTSFSFKKQNESLFLFGADRNNYRIEQSVADGEFEIHFKDDKTGAWEMVAKDKSKANARKRIVDFIGLLNKVSINSEGFYIVDHSLLAPHLALDVFGFELYDEKGRRMLKNKRWRSFKEREEDIDSMFNRVEHSIGKDARELVAMISEYCDILVPLEKPDAAELFIDSLVSVIELIKKDAPARFPAFRYVVNRLDLTVLPENFFASKLTVVLPSWPSRFQEKSFRDFTQRLFRSCTPAHVRLEFLWLSFSKMKAFEDVYYEWLPTIKEINRDVDRIAMNEDMISFLLDDTATKK</sequence>
<evidence type="ECO:0000313" key="2">
    <source>
        <dbReference type="Proteomes" id="UP001560573"/>
    </source>
</evidence>
<accession>A0ABV3ZAI1</accession>
<name>A0ABV3ZAI1_9BACT</name>
<gene>
    <name evidence="1" type="ORF">QTN47_05050</name>
</gene>
<reference evidence="1 2" key="1">
    <citation type="submission" date="2023-07" db="EMBL/GenBank/DDBJ databases">
        <authorList>
            <person name="Lian W.-H."/>
        </authorList>
    </citation>
    <scope>NUCLEOTIDE SEQUENCE [LARGE SCALE GENOMIC DNA]</scope>
    <source>
        <strain evidence="1 2">SYSU DXS3180</strain>
    </source>
</reference>
<dbReference type="Proteomes" id="UP001560573">
    <property type="component" value="Unassembled WGS sequence"/>
</dbReference>
<keyword evidence="2" id="KW-1185">Reference proteome</keyword>
<dbReference type="EMBL" id="JAULBC010000001">
    <property type="protein sequence ID" value="MEX6686848.1"/>
    <property type="molecule type" value="Genomic_DNA"/>
</dbReference>
<proteinExistence type="predicted"/>
<comment type="caution">
    <text evidence="1">The sequence shown here is derived from an EMBL/GenBank/DDBJ whole genome shotgun (WGS) entry which is preliminary data.</text>
</comment>
<organism evidence="1 2">
    <name type="scientific">Danxiaibacter flavus</name>
    <dbReference type="NCBI Taxonomy" id="3049108"/>
    <lineage>
        <taxon>Bacteria</taxon>
        <taxon>Pseudomonadati</taxon>
        <taxon>Bacteroidota</taxon>
        <taxon>Chitinophagia</taxon>
        <taxon>Chitinophagales</taxon>
        <taxon>Chitinophagaceae</taxon>
        <taxon>Danxiaibacter</taxon>
    </lineage>
</organism>
<evidence type="ECO:0000313" key="1">
    <source>
        <dbReference type="EMBL" id="MEX6686848.1"/>
    </source>
</evidence>
<dbReference type="RefSeq" id="WP_369328245.1">
    <property type="nucleotide sequence ID" value="NZ_JAULBC010000001.1"/>
</dbReference>